<name>A9H5R6_GLUDA</name>
<dbReference type="InterPro" id="IPR000394">
    <property type="entry name" value="RNA_pol_sigma_54"/>
</dbReference>
<evidence type="ECO:0000256" key="5">
    <source>
        <dbReference type="ARBA" id="ARBA00023015"/>
    </source>
</evidence>
<gene>
    <name evidence="13" type="primary">rpoN</name>
    <name evidence="13" type="ordered locus">GDI0424</name>
</gene>
<dbReference type="Pfam" id="PF00309">
    <property type="entry name" value="Sigma54_AID"/>
    <property type="match status" value="1"/>
</dbReference>
<evidence type="ECO:0000256" key="1">
    <source>
        <dbReference type="ARBA" id="ARBA00008798"/>
    </source>
</evidence>
<keyword evidence="14" id="KW-1185">Reference proteome</keyword>
<comment type="function">
    <text evidence="9">Sigma factors are initiation factors that promote the attachment of RNA polymerase to specific initiation sites and are then released.</text>
</comment>
<dbReference type="PROSITE" id="PS00718">
    <property type="entry name" value="SIGMA54_2"/>
    <property type="match status" value="1"/>
</dbReference>
<reference evidence="13 14" key="1">
    <citation type="journal article" date="2009" name="BMC Genomics">
        <title>Complete genome sequence of the sugarcane nitrogen-fixing endophyte Gluconacetobacter diazotrophicus Pal5.</title>
        <authorList>
            <person name="Bertalan M."/>
            <person name="Albano R."/>
            <person name="Padua V."/>
            <person name="Rouws L."/>
            <person name="Rojas C."/>
            <person name="Hemerly A."/>
            <person name="Teixeira K."/>
            <person name="Schwab S."/>
            <person name="Araujo J."/>
            <person name="Oliveira A."/>
            <person name="Franca L."/>
            <person name="Magalhaes V."/>
            <person name="Alqueres S."/>
            <person name="Cardoso A."/>
            <person name="Almeida W."/>
            <person name="Loureiro M.M."/>
            <person name="Nogueira E."/>
            <person name="Cidade D."/>
            <person name="Oliveira D."/>
            <person name="Simao T."/>
            <person name="Macedo J."/>
            <person name="Valadao A."/>
            <person name="Dreschsel M."/>
            <person name="Freitas F."/>
            <person name="Vidal M."/>
            <person name="Guedes H."/>
            <person name="Rodrigues E."/>
            <person name="Meneses C."/>
            <person name="Brioso P."/>
            <person name="Pozzer L."/>
            <person name="Figueiredo D."/>
            <person name="Montano H."/>
            <person name="Junior J."/>
            <person name="Filho G."/>
            <person name="Flores V."/>
            <person name="Ferreira B."/>
            <person name="Branco A."/>
            <person name="Gonzalez P."/>
            <person name="Guillobel H."/>
            <person name="Lemos M."/>
            <person name="Seibel L."/>
            <person name="Macedo J."/>
            <person name="Alves-Ferreira M."/>
            <person name="Sachetto-Martins G."/>
            <person name="Coelho A."/>
            <person name="Santos E."/>
            <person name="Amaral G."/>
            <person name="Neves A."/>
            <person name="Pacheco A.B."/>
            <person name="Carvalho D."/>
            <person name="Lery L."/>
            <person name="Bisch P."/>
            <person name="Rossle S.C."/>
            <person name="Urmenyi T."/>
            <person name="Kruger W.V."/>
            <person name="Martins O."/>
            <person name="Baldani J.I."/>
            <person name="Ferreira P.C."/>
        </authorList>
    </citation>
    <scope>NUCLEOTIDE SEQUENCE [LARGE SCALE GENOMIC DNA]</scope>
    <source>
        <strain evidence="14">ATCC 49037 / DSM 5601 / CCUG 37298 / CIP 103539 / LMG 7603 / PAl5</strain>
    </source>
</reference>
<dbReference type="PROSITE" id="PS00717">
    <property type="entry name" value="SIGMA54_1"/>
    <property type="match status" value="1"/>
</dbReference>
<dbReference type="KEGG" id="gdi:GDI0424"/>
<dbReference type="GO" id="GO:0003677">
    <property type="term" value="F:DNA binding"/>
    <property type="evidence" value="ECO:0007669"/>
    <property type="project" value="UniProtKB-KW"/>
</dbReference>
<feature type="domain" description="RNA polymerase sigma factor 54 DNA-binding" evidence="11">
    <location>
        <begin position="299"/>
        <end position="455"/>
    </location>
</feature>
<dbReference type="AlphaFoldDB" id="A9H5R6"/>
<keyword evidence="3 9" id="KW-0808">Transferase</keyword>
<evidence type="ECO:0000259" key="11">
    <source>
        <dbReference type="Pfam" id="PF04552"/>
    </source>
</evidence>
<proteinExistence type="inferred from homology"/>
<dbReference type="PIRSF" id="PIRSF000774">
    <property type="entry name" value="RpoN"/>
    <property type="match status" value="1"/>
</dbReference>
<accession>A9H5R6</accession>
<keyword evidence="7 9" id="KW-0238">DNA-binding</keyword>
<evidence type="ECO:0000256" key="7">
    <source>
        <dbReference type="ARBA" id="ARBA00023125"/>
    </source>
</evidence>
<evidence type="ECO:0000256" key="10">
    <source>
        <dbReference type="SAM" id="MobiDB-lite"/>
    </source>
</evidence>
<dbReference type="GO" id="GO:0001216">
    <property type="term" value="F:DNA-binding transcription activator activity"/>
    <property type="evidence" value="ECO:0007669"/>
    <property type="project" value="InterPro"/>
</dbReference>
<evidence type="ECO:0000256" key="4">
    <source>
        <dbReference type="ARBA" id="ARBA00022695"/>
    </source>
</evidence>
<feature type="domain" description="RNA polymerase sigma factor 54 core-binding" evidence="12">
    <location>
        <begin position="102"/>
        <end position="283"/>
    </location>
</feature>
<dbReference type="PROSITE" id="PS50044">
    <property type="entry name" value="SIGMA54_3"/>
    <property type="match status" value="1"/>
</dbReference>
<keyword evidence="5 9" id="KW-0805">Transcription regulation</keyword>
<evidence type="ECO:0000256" key="6">
    <source>
        <dbReference type="ARBA" id="ARBA00023082"/>
    </source>
</evidence>
<keyword evidence="2 9" id="KW-0240">DNA-directed RNA polymerase</keyword>
<dbReference type="GO" id="GO:0000428">
    <property type="term" value="C:DNA-directed RNA polymerase complex"/>
    <property type="evidence" value="ECO:0007669"/>
    <property type="project" value="UniProtKB-KW"/>
</dbReference>
<dbReference type="InterPro" id="IPR038709">
    <property type="entry name" value="RpoN_core-bd_sf"/>
</dbReference>
<evidence type="ECO:0000256" key="3">
    <source>
        <dbReference type="ARBA" id="ARBA00022679"/>
    </source>
</evidence>
<evidence type="ECO:0000259" key="12">
    <source>
        <dbReference type="Pfam" id="PF04963"/>
    </source>
</evidence>
<protein>
    <recommendedName>
        <fullName evidence="9">RNA polymerase sigma-54 factor</fullName>
    </recommendedName>
</protein>
<dbReference type="GO" id="GO:0006352">
    <property type="term" value="P:DNA-templated transcription initiation"/>
    <property type="evidence" value="ECO:0007669"/>
    <property type="project" value="InterPro"/>
</dbReference>
<keyword evidence="8 9" id="KW-0804">Transcription</keyword>
<evidence type="ECO:0000256" key="8">
    <source>
        <dbReference type="ARBA" id="ARBA00023163"/>
    </source>
</evidence>
<keyword evidence="4 9" id="KW-0548">Nucleotidyltransferase</keyword>
<dbReference type="PRINTS" id="PR00045">
    <property type="entry name" value="SIGMA54FCT"/>
</dbReference>
<dbReference type="InterPro" id="IPR007046">
    <property type="entry name" value="RNA_pol_sigma_54_core-bd"/>
</dbReference>
<dbReference type="PANTHER" id="PTHR32248:SF4">
    <property type="entry name" value="RNA POLYMERASE SIGMA-54 FACTOR"/>
    <property type="match status" value="1"/>
</dbReference>
<evidence type="ECO:0000256" key="2">
    <source>
        <dbReference type="ARBA" id="ARBA00022478"/>
    </source>
</evidence>
<keyword evidence="6 9" id="KW-0731">Sigma factor</keyword>
<dbReference type="Gene3D" id="1.10.10.1330">
    <property type="entry name" value="RNA polymerase sigma-54 factor, core-binding domain"/>
    <property type="match status" value="1"/>
</dbReference>
<dbReference type="GO" id="GO:0016987">
    <property type="term" value="F:sigma factor activity"/>
    <property type="evidence" value="ECO:0007669"/>
    <property type="project" value="UniProtKB-KW"/>
</dbReference>
<evidence type="ECO:0000256" key="9">
    <source>
        <dbReference type="PIRNR" id="PIRNR000774"/>
    </source>
</evidence>
<organism evidence="13 14">
    <name type="scientific">Gluconacetobacter diazotrophicus (strain ATCC 49037 / DSM 5601 / CCUG 37298 / CIP 103539 / LMG 7603 / PAl5)</name>
    <dbReference type="NCBI Taxonomy" id="272568"/>
    <lineage>
        <taxon>Bacteria</taxon>
        <taxon>Pseudomonadati</taxon>
        <taxon>Pseudomonadota</taxon>
        <taxon>Alphaproteobacteria</taxon>
        <taxon>Acetobacterales</taxon>
        <taxon>Acetobacteraceae</taxon>
        <taxon>Gluconacetobacter</taxon>
    </lineage>
</organism>
<dbReference type="GO" id="GO:0016779">
    <property type="term" value="F:nucleotidyltransferase activity"/>
    <property type="evidence" value="ECO:0007669"/>
    <property type="project" value="UniProtKB-KW"/>
</dbReference>
<dbReference type="InterPro" id="IPR007634">
    <property type="entry name" value="RNA_pol_sigma_54_DNA-bd"/>
</dbReference>
<dbReference type="Gene3D" id="1.10.10.60">
    <property type="entry name" value="Homeodomain-like"/>
    <property type="match status" value="1"/>
</dbReference>
<dbReference type="PANTHER" id="PTHR32248">
    <property type="entry name" value="RNA POLYMERASE SIGMA-54 FACTOR"/>
    <property type="match status" value="1"/>
</dbReference>
<dbReference type="Pfam" id="PF04963">
    <property type="entry name" value="Sigma54_CBD"/>
    <property type="match status" value="1"/>
</dbReference>
<dbReference type="Pfam" id="PF04552">
    <property type="entry name" value="Sigma54_DBD"/>
    <property type="match status" value="1"/>
</dbReference>
<evidence type="ECO:0000313" key="13">
    <source>
        <dbReference type="EMBL" id="CAP54367.1"/>
    </source>
</evidence>
<dbReference type="Proteomes" id="UP000001176">
    <property type="component" value="Chromosome"/>
</dbReference>
<sequence length="469" mass="51699">MTPMSAQPRQEFKQNQGLFMSARMRQSIQILQLSNAELHEFLDAEVEKNPLLERDPTTSAPLAERPGLAAPPPMMRAPGATGDAGRWTSDSGLDDDGTGRLAESAPALRDVMFEQLVLSGCTTTEREIGAHLIAALDPAGRLAGGATDDIAATLQVTLRDVEAIRQRMMRFDPAGLFATSLRECLAAQLQERNRFGPAMARLLDNLDLLARHDLKRLRQACDVSATDLEDMIAELRTLDPKPGAEHGSTLTVIVPDILMEQTAEGGWTLELNPESTPRVVLNSALSTRMSLRAHGAERTYLNDTLTSANWLIRALQQRSMTILRVSTEILRRQEDFLQHGPQALQPLNLRTVAEALNIHESTVSRVTANKYVATPRGVLPLKFFFVAAMTGNDGEIRSNIAIQSVIRRMIQGERPDAVLSDEAISLTLRRQGIDIARRTVAKYREAMGFPNSLQRLQRAAEAAPPPNRR</sequence>
<dbReference type="EMBL" id="AM889285">
    <property type="protein sequence ID" value="CAP54367.1"/>
    <property type="molecule type" value="Genomic_DNA"/>
</dbReference>
<comment type="similarity">
    <text evidence="1 9">Belongs to the sigma-54 factor family.</text>
</comment>
<dbReference type="NCBIfam" id="TIGR02395">
    <property type="entry name" value="rpoN_sigma"/>
    <property type="match status" value="1"/>
</dbReference>
<evidence type="ECO:0000313" key="14">
    <source>
        <dbReference type="Proteomes" id="UP000001176"/>
    </source>
</evidence>
<feature type="region of interest" description="Disordered" evidence="10">
    <location>
        <begin position="50"/>
        <end position="101"/>
    </location>
</feature>